<name>A0A1R2CLN9_9CILI</name>
<keyword evidence="1" id="KW-1133">Transmembrane helix</keyword>
<keyword evidence="3" id="KW-1185">Reference proteome</keyword>
<accession>A0A1R2CLN9</accession>
<protein>
    <submittedName>
        <fullName evidence="2">Uncharacterized protein</fullName>
    </submittedName>
</protein>
<gene>
    <name evidence="2" type="ORF">SteCoe_7816</name>
</gene>
<proteinExistence type="predicted"/>
<feature type="transmembrane region" description="Helical" evidence="1">
    <location>
        <begin position="137"/>
        <end position="156"/>
    </location>
</feature>
<dbReference type="EMBL" id="MPUH01000114">
    <property type="protein sequence ID" value="OMJ89928.1"/>
    <property type="molecule type" value="Genomic_DNA"/>
</dbReference>
<comment type="caution">
    <text evidence="2">The sequence shown here is derived from an EMBL/GenBank/DDBJ whole genome shotgun (WGS) entry which is preliminary data.</text>
</comment>
<dbReference type="Proteomes" id="UP000187209">
    <property type="component" value="Unassembled WGS sequence"/>
</dbReference>
<feature type="transmembrane region" description="Helical" evidence="1">
    <location>
        <begin position="21"/>
        <end position="39"/>
    </location>
</feature>
<evidence type="ECO:0000313" key="3">
    <source>
        <dbReference type="Proteomes" id="UP000187209"/>
    </source>
</evidence>
<dbReference type="AlphaFoldDB" id="A0A1R2CLN9"/>
<feature type="transmembrane region" description="Helical" evidence="1">
    <location>
        <begin position="73"/>
        <end position="98"/>
    </location>
</feature>
<evidence type="ECO:0000313" key="2">
    <source>
        <dbReference type="EMBL" id="OMJ89928.1"/>
    </source>
</evidence>
<feature type="transmembrane region" description="Helical" evidence="1">
    <location>
        <begin position="110"/>
        <end position="131"/>
    </location>
</feature>
<reference evidence="2 3" key="1">
    <citation type="submission" date="2016-11" db="EMBL/GenBank/DDBJ databases">
        <title>The macronuclear genome of Stentor coeruleus: a giant cell with tiny introns.</title>
        <authorList>
            <person name="Slabodnick M."/>
            <person name="Ruby J.G."/>
            <person name="Reiff S.B."/>
            <person name="Swart E.C."/>
            <person name="Gosai S."/>
            <person name="Prabakaran S."/>
            <person name="Witkowska E."/>
            <person name="Larue G.E."/>
            <person name="Fisher S."/>
            <person name="Freeman R.M."/>
            <person name="Gunawardena J."/>
            <person name="Chu W."/>
            <person name="Stover N.A."/>
            <person name="Gregory B.D."/>
            <person name="Nowacki M."/>
            <person name="Derisi J."/>
            <person name="Roy S.W."/>
            <person name="Marshall W.F."/>
            <person name="Sood P."/>
        </authorList>
    </citation>
    <scope>NUCLEOTIDE SEQUENCE [LARGE SCALE GENOMIC DNA]</scope>
    <source>
        <strain evidence="2">WM001</strain>
    </source>
</reference>
<evidence type="ECO:0000256" key="1">
    <source>
        <dbReference type="SAM" id="Phobius"/>
    </source>
</evidence>
<sequence>MSLFVTTTQSVTTEIQSKSEYMFYGIISSLICCFLSRFVRNKVAKIVMCSGFGTVISLGLKEISVMVNGTLDGIYPSIVDVFMVFGVLIIGSFIQCGITKLLLEKYRQHIVFSGYYLFNVLASFIAAQVIFTENFNEIKVCFVSIGLAAIGALMICSDEYAERGKLIQEI</sequence>
<feature type="transmembrane region" description="Helical" evidence="1">
    <location>
        <begin position="46"/>
        <end position="67"/>
    </location>
</feature>
<keyword evidence="1" id="KW-0472">Membrane</keyword>
<organism evidence="2 3">
    <name type="scientific">Stentor coeruleus</name>
    <dbReference type="NCBI Taxonomy" id="5963"/>
    <lineage>
        <taxon>Eukaryota</taxon>
        <taxon>Sar</taxon>
        <taxon>Alveolata</taxon>
        <taxon>Ciliophora</taxon>
        <taxon>Postciliodesmatophora</taxon>
        <taxon>Heterotrichea</taxon>
        <taxon>Heterotrichida</taxon>
        <taxon>Stentoridae</taxon>
        <taxon>Stentor</taxon>
    </lineage>
</organism>
<keyword evidence="1" id="KW-0812">Transmembrane</keyword>